<dbReference type="EMBL" id="BOQN01000023">
    <property type="protein sequence ID" value="GIM90121.1"/>
    <property type="molecule type" value="Genomic_DNA"/>
</dbReference>
<dbReference type="InterPro" id="IPR025518">
    <property type="entry name" value="DUF4406"/>
</dbReference>
<dbReference type="RefSeq" id="WP_213006069.1">
    <property type="nucleotide sequence ID" value="NZ_BOQN01000023.1"/>
</dbReference>
<keyword evidence="3" id="KW-1185">Reference proteome</keyword>
<accession>A0A919T8N6</accession>
<name>A0A919T8N6_9ACTN</name>
<comment type="caution">
    <text evidence="2">The sequence shown here is derived from an EMBL/GenBank/DDBJ whole genome shotgun (WGS) entry which is preliminary data.</text>
</comment>
<evidence type="ECO:0000256" key="1">
    <source>
        <dbReference type="SAM" id="MobiDB-lite"/>
    </source>
</evidence>
<sequence>MIVYIAGPMTGYPDYNRRSFMLAEQYVIGRGWQVRSPRNTDPAHAGPCPAGEQQSTAAGSHPYPCWVRASLRMMLECDSVLMLPGWQQSRGASLERLVAESSAMPITELQQADLDAFGVAKQLKADCRAAARIRGATAPPALTNQGPPTGREGSVICVGGVRRTRVGETCD</sequence>
<dbReference type="Gene3D" id="3.40.50.10400">
    <property type="entry name" value="Hypothetical protein PA1492"/>
    <property type="match status" value="1"/>
</dbReference>
<evidence type="ECO:0000313" key="2">
    <source>
        <dbReference type="EMBL" id="GIM90121.1"/>
    </source>
</evidence>
<dbReference type="SUPFAM" id="SSF52309">
    <property type="entry name" value="N-(deoxy)ribosyltransferase-like"/>
    <property type="match status" value="1"/>
</dbReference>
<evidence type="ECO:0000313" key="3">
    <source>
        <dbReference type="Proteomes" id="UP000677082"/>
    </source>
</evidence>
<reference evidence="2 3" key="1">
    <citation type="submission" date="2021-03" db="EMBL/GenBank/DDBJ databases">
        <title>Whole genome shotgun sequence of Actinoplanes toevensis NBRC 105298.</title>
        <authorList>
            <person name="Komaki H."/>
            <person name="Tamura T."/>
        </authorList>
    </citation>
    <scope>NUCLEOTIDE SEQUENCE [LARGE SCALE GENOMIC DNA]</scope>
    <source>
        <strain evidence="2 3">NBRC 105298</strain>
    </source>
</reference>
<feature type="region of interest" description="Disordered" evidence="1">
    <location>
        <begin position="37"/>
        <end position="59"/>
    </location>
</feature>
<protein>
    <recommendedName>
        <fullName evidence="4">DUF4406 domain-containing protein</fullName>
    </recommendedName>
</protein>
<proteinExistence type="predicted"/>
<gene>
    <name evidence="2" type="ORF">Ato02nite_019140</name>
</gene>
<dbReference type="Proteomes" id="UP000677082">
    <property type="component" value="Unassembled WGS sequence"/>
</dbReference>
<organism evidence="2 3">
    <name type="scientific">Paractinoplanes toevensis</name>
    <dbReference type="NCBI Taxonomy" id="571911"/>
    <lineage>
        <taxon>Bacteria</taxon>
        <taxon>Bacillati</taxon>
        <taxon>Actinomycetota</taxon>
        <taxon>Actinomycetes</taxon>
        <taxon>Micromonosporales</taxon>
        <taxon>Micromonosporaceae</taxon>
        <taxon>Paractinoplanes</taxon>
    </lineage>
</organism>
<evidence type="ECO:0008006" key="4">
    <source>
        <dbReference type="Google" id="ProtNLM"/>
    </source>
</evidence>
<dbReference type="AlphaFoldDB" id="A0A919T8N6"/>
<dbReference type="Pfam" id="PF14359">
    <property type="entry name" value="DUF4406"/>
    <property type="match status" value="1"/>
</dbReference>